<dbReference type="GO" id="GO:0032259">
    <property type="term" value="P:methylation"/>
    <property type="evidence" value="ECO:0007669"/>
    <property type="project" value="UniProtKB-KW"/>
</dbReference>
<dbReference type="KEGG" id="wma:WM2015_2541"/>
<evidence type="ECO:0000313" key="2">
    <source>
        <dbReference type="EMBL" id="AKS42899.1"/>
    </source>
</evidence>
<dbReference type="SUPFAM" id="SSF53790">
    <property type="entry name" value="Tetrapyrrole methylase"/>
    <property type="match status" value="1"/>
</dbReference>
<keyword evidence="3" id="KW-1185">Reference proteome</keyword>
<keyword evidence="2" id="KW-0489">Methyltransferase</keyword>
<dbReference type="STRING" id="1579979.WM2015_2541"/>
<dbReference type="RefSeq" id="WP_049726424.1">
    <property type="nucleotide sequence ID" value="NZ_CP012154.1"/>
</dbReference>
<organism evidence="2 3">
    <name type="scientific">Wenzhouxiangella marina</name>
    <dbReference type="NCBI Taxonomy" id="1579979"/>
    <lineage>
        <taxon>Bacteria</taxon>
        <taxon>Pseudomonadati</taxon>
        <taxon>Pseudomonadota</taxon>
        <taxon>Gammaproteobacteria</taxon>
        <taxon>Chromatiales</taxon>
        <taxon>Wenzhouxiangellaceae</taxon>
        <taxon>Wenzhouxiangella</taxon>
    </lineage>
</organism>
<feature type="domain" description="Tetrapyrrole methylase" evidence="1">
    <location>
        <begin position="7"/>
        <end position="206"/>
    </location>
</feature>
<dbReference type="Proteomes" id="UP000066624">
    <property type="component" value="Chromosome"/>
</dbReference>
<dbReference type="InterPro" id="IPR014777">
    <property type="entry name" value="4pyrrole_Mease_sub1"/>
</dbReference>
<dbReference type="Gene3D" id="3.40.1010.10">
    <property type="entry name" value="Cobalt-precorrin-4 Transmethylase, Domain 1"/>
    <property type="match status" value="1"/>
</dbReference>
<evidence type="ECO:0000259" key="1">
    <source>
        <dbReference type="Pfam" id="PF00590"/>
    </source>
</evidence>
<accession>A0A0K0XYY4</accession>
<gene>
    <name evidence="2" type="ORF">WM2015_2541</name>
</gene>
<evidence type="ECO:0000313" key="3">
    <source>
        <dbReference type="Proteomes" id="UP000066624"/>
    </source>
</evidence>
<dbReference type="GO" id="GO:0008168">
    <property type="term" value="F:methyltransferase activity"/>
    <property type="evidence" value="ECO:0007669"/>
    <property type="project" value="UniProtKB-KW"/>
</dbReference>
<keyword evidence="2" id="KW-0808">Transferase</keyword>
<reference evidence="2 3" key="1">
    <citation type="submission" date="2015-07" db="EMBL/GenBank/DDBJ databases">
        <authorList>
            <person name="Noorani M."/>
        </authorList>
    </citation>
    <scope>NUCLEOTIDE SEQUENCE [LARGE SCALE GENOMIC DNA]</scope>
    <source>
        <strain evidence="2 3">KCTC 42284</strain>
    </source>
</reference>
<sequence length="260" mass="29165">MNRSPELVIVGSGIQLGRHMSPRSISEFESADAVFALADPFTFQWLQSRRPELVNLSELYADDRDRRETYEAMTERLLAPLGRGESVCAVFYGHPGVFACVPHRAIERARHLGHVARMEPGISAEDCLVADLGLDPGERGMLACEATQFLINQREADPSALLILWQVTLTGNLDCIGFEAHPPSLELLVGKLARWYPLETEVILYEAARLPIEPFRADRLPLADLPRAGFKEWTTLVIPPIKALELDEAMVRQLRRIRSL</sequence>
<proteinExistence type="predicted"/>
<dbReference type="EMBL" id="CP012154">
    <property type="protein sequence ID" value="AKS42899.1"/>
    <property type="molecule type" value="Genomic_DNA"/>
</dbReference>
<dbReference type="CDD" id="cd19916">
    <property type="entry name" value="OphMA_like"/>
    <property type="match status" value="1"/>
</dbReference>
<dbReference type="Pfam" id="PF00590">
    <property type="entry name" value="TP_methylase"/>
    <property type="match status" value="1"/>
</dbReference>
<dbReference type="OrthoDB" id="1459304at2"/>
<name>A0A0K0XYY4_9GAMM</name>
<dbReference type="AlphaFoldDB" id="A0A0K0XYY4"/>
<dbReference type="InterPro" id="IPR000878">
    <property type="entry name" value="4pyrrol_Mease"/>
</dbReference>
<dbReference type="PATRIC" id="fig|1579979.3.peg.2596"/>
<dbReference type="InterPro" id="IPR035996">
    <property type="entry name" value="4pyrrol_Methylase_sf"/>
</dbReference>
<protein>
    <submittedName>
        <fullName evidence="2">Tetrapyrrole methylase family protein</fullName>
    </submittedName>
</protein>